<name>A0ABN1HXA3_9ACTN</name>
<feature type="transmembrane region" description="Helical" evidence="1">
    <location>
        <begin position="83"/>
        <end position="104"/>
    </location>
</feature>
<keyword evidence="1" id="KW-0472">Membrane</keyword>
<keyword evidence="3" id="KW-1185">Reference proteome</keyword>
<evidence type="ECO:0000313" key="3">
    <source>
        <dbReference type="Proteomes" id="UP001500724"/>
    </source>
</evidence>
<keyword evidence="1" id="KW-1133">Transmembrane helix</keyword>
<comment type="caution">
    <text evidence="2">The sequence shown here is derived from an EMBL/GenBank/DDBJ whole genome shotgun (WGS) entry which is preliminary data.</text>
</comment>
<reference evidence="2 3" key="1">
    <citation type="journal article" date="2019" name="Int. J. Syst. Evol. Microbiol.">
        <title>The Global Catalogue of Microorganisms (GCM) 10K type strain sequencing project: providing services to taxonomists for standard genome sequencing and annotation.</title>
        <authorList>
            <consortium name="The Broad Institute Genomics Platform"/>
            <consortium name="The Broad Institute Genome Sequencing Center for Infectious Disease"/>
            <person name="Wu L."/>
            <person name="Ma J."/>
        </authorList>
    </citation>
    <scope>NUCLEOTIDE SEQUENCE [LARGE SCALE GENOMIC DNA]</scope>
    <source>
        <strain evidence="2 3">JCM 10367</strain>
    </source>
</reference>
<gene>
    <name evidence="2" type="ORF">GCM10009535_59100</name>
</gene>
<proteinExistence type="predicted"/>
<evidence type="ECO:0000256" key="1">
    <source>
        <dbReference type="SAM" id="Phobius"/>
    </source>
</evidence>
<dbReference type="EMBL" id="BAAAGU010000103">
    <property type="protein sequence ID" value="GAA0671555.1"/>
    <property type="molecule type" value="Genomic_DNA"/>
</dbReference>
<sequence>MESRRDPSVRLPCIPRFAVSVQLRESESDMGKHTRRFCYSQRGGKTYVSCTSCGVNLVPAPRTFEEDPICRDCTPPMSQRAHFAWLVSGLVALEAVVLGAVLGWDGIATVYRAVWNVITPW</sequence>
<keyword evidence="1" id="KW-0812">Transmembrane</keyword>
<organism evidence="2 3">
    <name type="scientific">Streptomyces thermocarboxydovorans</name>
    <dbReference type="NCBI Taxonomy" id="59298"/>
    <lineage>
        <taxon>Bacteria</taxon>
        <taxon>Bacillati</taxon>
        <taxon>Actinomycetota</taxon>
        <taxon>Actinomycetes</taxon>
        <taxon>Kitasatosporales</taxon>
        <taxon>Streptomycetaceae</taxon>
        <taxon>Streptomyces</taxon>
    </lineage>
</organism>
<protein>
    <submittedName>
        <fullName evidence="2">Uncharacterized protein</fullName>
    </submittedName>
</protein>
<evidence type="ECO:0000313" key="2">
    <source>
        <dbReference type="EMBL" id="GAA0671555.1"/>
    </source>
</evidence>
<accession>A0ABN1HXA3</accession>
<dbReference type="Proteomes" id="UP001500724">
    <property type="component" value="Unassembled WGS sequence"/>
</dbReference>